<sequence>MNITHVRNATIIIEYADKKILVDPMLAEKGTYPPFPDSIRQDMYNPLIELPMPVDNVIKDIDAVILTHLHLDHYDDVAKNLLSKNIKMFVQNEADAEVVRQDGFKNVEVLQEDTVFEGIELIKTKGEHGRGNQVHDIAGLVCGVMFKHSSEKTLYIAGDTVWYEEVEKSINNHNPEVIVVNGGDNENLTIGSLVMGKEDIYAVHKSAPNAKIISVHMEAANHWTLSREALIHFSKEKEISSNVFVPEDGESYSF</sequence>
<dbReference type="Pfam" id="PF12706">
    <property type="entry name" value="Lactamase_B_2"/>
    <property type="match status" value="1"/>
</dbReference>
<dbReference type="AlphaFoldDB" id="A0A9X4L4B7"/>
<dbReference type="PANTHER" id="PTHR43546">
    <property type="entry name" value="UPF0173 METAL-DEPENDENT HYDROLASE MJ1163-RELATED"/>
    <property type="match status" value="1"/>
</dbReference>
<feature type="domain" description="Metallo-beta-lactamase" evidence="2">
    <location>
        <begin position="7"/>
        <end position="204"/>
    </location>
</feature>
<dbReference type="GO" id="GO:0016787">
    <property type="term" value="F:hydrolase activity"/>
    <property type="evidence" value="ECO:0007669"/>
    <property type="project" value="UniProtKB-KW"/>
</dbReference>
<organism evidence="3 4">
    <name type="scientific">Staphylococcus equorum</name>
    <dbReference type="NCBI Taxonomy" id="246432"/>
    <lineage>
        <taxon>Bacteria</taxon>
        <taxon>Bacillati</taxon>
        <taxon>Bacillota</taxon>
        <taxon>Bacilli</taxon>
        <taxon>Bacillales</taxon>
        <taxon>Staphylococcaceae</taxon>
        <taxon>Staphylococcus</taxon>
    </lineage>
</organism>
<gene>
    <name evidence="3" type="ORF">M4L89_10045</name>
</gene>
<dbReference type="PANTHER" id="PTHR43546:SF9">
    <property type="entry name" value="L-ASCORBATE-6-PHOSPHATE LACTONASE ULAG-RELATED"/>
    <property type="match status" value="1"/>
</dbReference>
<keyword evidence="4" id="KW-1185">Reference proteome</keyword>
<comment type="caution">
    <text evidence="3">The sequence shown here is derived from an EMBL/GenBank/DDBJ whole genome shotgun (WGS) entry which is preliminary data.</text>
</comment>
<reference evidence="3" key="1">
    <citation type="submission" date="2022-05" db="EMBL/GenBank/DDBJ databases">
        <title>Comparative genomics of Staphylococcus equorum isolates.</title>
        <authorList>
            <person name="Luelf R.H."/>
        </authorList>
    </citation>
    <scope>NUCLEOTIDE SEQUENCE</scope>
    <source>
        <strain evidence="3">TMW 2.2497</strain>
    </source>
</reference>
<dbReference type="Gene3D" id="3.60.15.10">
    <property type="entry name" value="Ribonuclease Z/Hydroxyacylglutathione hydrolase-like"/>
    <property type="match status" value="1"/>
</dbReference>
<dbReference type="RefSeq" id="WP_277583379.1">
    <property type="nucleotide sequence ID" value="NZ_JAMBPY010000005.1"/>
</dbReference>
<keyword evidence="1" id="KW-0378">Hydrolase</keyword>
<evidence type="ECO:0000256" key="1">
    <source>
        <dbReference type="ARBA" id="ARBA00022801"/>
    </source>
</evidence>
<dbReference type="InterPro" id="IPR036866">
    <property type="entry name" value="RibonucZ/Hydroxyglut_hydro"/>
</dbReference>
<dbReference type="SUPFAM" id="SSF56281">
    <property type="entry name" value="Metallo-hydrolase/oxidoreductase"/>
    <property type="match status" value="1"/>
</dbReference>
<name>A0A9X4L4B7_9STAP</name>
<evidence type="ECO:0000313" key="3">
    <source>
        <dbReference type="EMBL" id="MDG0846561.1"/>
    </source>
</evidence>
<dbReference type="EMBL" id="JAMBQA010000005">
    <property type="protein sequence ID" value="MDG0846561.1"/>
    <property type="molecule type" value="Genomic_DNA"/>
</dbReference>
<dbReference type="SMART" id="SM00849">
    <property type="entry name" value="Lactamase_B"/>
    <property type="match status" value="1"/>
</dbReference>
<dbReference type="InterPro" id="IPR050114">
    <property type="entry name" value="UPF0173_UPF0282_UlaG_hydrolase"/>
</dbReference>
<protein>
    <submittedName>
        <fullName evidence="3">MBL fold metallo-hydrolase</fullName>
    </submittedName>
</protein>
<evidence type="ECO:0000313" key="4">
    <source>
        <dbReference type="Proteomes" id="UP001152422"/>
    </source>
</evidence>
<dbReference type="Proteomes" id="UP001152422">
    <property type="component" value="Unassembled WGS sequence"/>
</dbReference>
<evidence type="ECO:0000259" key="2">
    <source>
        <dbReference type="SMART" id="SM00849"/>
    </source>
</evidence>
<proteinExistence type="predicted"/>
<dbReference type="InterPro" id="IPR001279">
    <property type="entry name" value="Metallo-B-lactamas"/>
</dbReference>
<accession>A0A9X4L4B7</accession>